<keyword evidence="3" id="KW-0862">Zinc</keyword>
<dbReference type="InterPro" id="IPR006913">
    <property type="entry name" value="CENP-V/GFA"/>
</dbReference>
<dbReference type="Proteomes" id="UP000433104">
    <property type="component" value="Unassembled WGS sequence"/>
</dbReference>
<dbReference type="EMBL" id="WTYW01000001">
    <property type="protein sequence ID" value="MXO85506.1"/>
    <property type="molecule type" value="Genomic_DNA"/>
</dbReference>
<keyword evidence="7" id="KW-1185">Reference proteome</keyword>
<evidence type="ECO:0000256" key="1">
    <source>
        <dbReference type="ARBA" id="ARBA00005495"/>
    </source>
</evidence>
<dbReference type="SUPFAM" id="SSF51316">
    <property type="entry name" value="Mss4-like"/>
    <property type="match status" value="1"/>
</dbReference>
<evidence type="ECO:0000256" key="4">
    <source>
        <dbReference type="ARBA" id="ARBA00023239"/>
    </source>
</evidence>
<dbReference type="RefSeq" id="WP_160681907.1">
    <property type="nucleotide sequence ID" value="NZ_WTYW01000001.1"/>
</dbReference>
<evidence type="ECO:0000256" key="3">
    <source>
        <dbReference type="ARBA" id="ARBA00022833"/>
    </source>
</evidence>
<dbReference type="PROSITE" id="PS51891">
    <property type="entry name" value="CENP_V_GFA"/>
    <property type="match status" value="1"/>
</dbReference>
<evidence type="ECO:0000259" key="5">
    <source>
        <dbReference type="PROSITE" id="PS51891"/>
    </source>
</evidence>
<dbReference type="Gene3D" id="3.90.1590.10">
    <property type="entry name" value="glutathione-dependent formaldehyde- activating enzyme (gfa)"/>
    <property type="match status" value="1"/>
</dbReference>
<comment type="similarity">
    <text evidence="1">Belongs to the Gfa family.</text>
</comment>
<dbReference type="PANTHER" id="PTHR33337:SF40">
    <property type="entry name" value="CENP-V_GFA DOMAIN-CONTAINING PROTEIN-RELATED"/>
    <property type="match status" value="1"/>
</dbReference>
<gene>
    <name evidence="6" type="ORF">GRI38_05630</name>
</gene>
<proteinExistence type="inferred from homology"/>
<dbReference type="AlphaFoldDB" id="A0A844ZEC3"/>
<dbReference type="Pfam" id="PF04828">
    <property type="entry name" value="GFA"/>
    <property type="match status" value="1"/>
</dbReference>
<dbReference type="OrthoDB" id="7186766at2"/>
<accession>A0A844ZEC3</accession>
<dbReference type="GO" id="GO:0016846">
    <property type="term" value="F:carbon-sulfur lyase activity"/>
    <property type="evidence" value="ECO:0007669"/>
    <property type="project" value="InterPro"/>
</dbReference>
<comment type="caution">
    <text evidence="6">The sequence shown here is derived from an EMBL/GenBank/DDBJ whole genome shotgun (WGS) entry which is preliminary data.</text>
</comment>
<sequence>MHAHCQCGQLSAVAHGEYGSVVCHCTACQRRSGSPFGMALYFDAANVTISGEATEYERSADSGLPFTSGFCPVCGTTLYLKTARHPGGIGITAGTLVGKPIGPPMRSVFEENRHDWVTLPPETARFPRGRNDK</sequence>
<name>A0A844ZEC3_9SPHN</name>
<dbReference type="InterPro" id="IPR011057">
    <property type="entry name" value="Mss4-like_sf"/>
</dbReference>
<evidence type="ECO:0000313" key="6">
    <source>
        <dbReference type="EMBL" id="MXO85506.1"/>
    </source>
</evidence>
<keyword evidence="4" id="KW-0456">Lyase</keyword>
<keyword evidence="2" id="KW-0479">Metal-binding</keyword>
<protein>
    <submittedName>
        <fullName evidence="6">Aldehyde-activating protein</fullName>
    </submittedName>
</protein>
<feature type="domain" description="CENP-V/GFA" evidence="5">
    <location>
        <begin position="1"/>
        <end position="106"/>
    </location>
</feature>
<evidence type="ECO:0000256" key="2">
    <source>
        <dbReference type="ARBA" id="ARBA00022723"/>
    </source>
</evidence>
<dbReference type="GO" id="GO:0046872">
    <property type="term" value="F:metal ion binding"/>
    <property type="evidence" value="ECO:0007669"/>
    <property type="project" value="UniProtKB-KW"/>
</dbReference>
<reference evidence="6 7" key="1">
    <citation type="submission" date="2019-12" db="EMBL/GenBank/DDBJ databases">
        <title>Genomic-based taxomic classification of the family Erythrobacteraceae.</title>
        <authorList>
            <person name="Xu L."/>
        </authorList>
    </citation>
    <scope>NUCLEOTIDE SEQUENCE [LARGE SCALE GENOMIC DNA]</scope>
    <source>
        <strain evidence="6 7">MCCC 1A09962</strain>
    </source>
</reference>
<evidence type="ECO:0000313" key="7">
    <source>
        <dbReference type="Proteomes" id="UP000433104"/>
    </source>
</evidence>
<organism evidence="6 7">
    <name type="scientific">Parapontixanthobacter aurantiacus</name>
    <dbReference type="NCBI Taxonomy" id="1463599"/>
    <lineage>
        <taxon>Bacteria</taxon>
        <taxon>Pseudomonadati</taxon>
        <taxon>Pseudomonadota</taxon>
        <taxon>Alphaproteobacteria</taxon>
        <taxon>Sphingomonadales</taxon>
        <taxon>Erythrobacteraceae</taxon>
        <taxon>Parapontixanthobacter</taxon>
    </lineage>
</organism>
<dbReference type="PANTHER" id="PTHR33337">
    <property type="entry name" value="GFA DOMAIN-CONTAINING PROTEIN"/>
    <property type="match status" value="1"/>
</dbReference>